<proteinExistence type="inferred from homology"/>
<name>A0ABQ5ZQZ4_9HYPH</name>
<dbReference type="SUPFAM" id="SSF52096">
    <property type="entry name" value="ClpP/crotonase"/>
    <property type="match status" value="1"/>
</dbReference>
<evidence type="ECO:0000313" key="4">
    <source>
        <dbReference type="EMBL" id="GLR54516.1"/>
    </source>
</evidence>
<evidence type="ECO:0000256" key="1">
    <source>
        <dbReference type="ARBA" id="ARBA00005254"/>
    </source>
</evidence>
<keyword evidence="2" id="KW-0456">Lyase</keyword>
<dbReference type="PANTHER" id="PTHR11941:SF54">
    <property type="entry name" value="ENOYL-COA HYDRATASE, MITOCHONDRIAL"/>
    <property type="match status" value="1"/>
</dbReference>
<protein>
    <submittedName>
        <fullName evidence="4">Enoyl-CoA hydratase</fullName>
    </submittedName>
</protein>
<comment type="caution">
    <text evidence="4">The sequence shown here is derived from an EMBL/GenBank/DDBJ whole genome shotgun (WGS) entry which is preliminary data.</text>
</comment>
<dbReference type="Pfam" id="PF00378">
    <property type="entry name" value="ECH_1"/>
    <property type="match status" value="1"/>
</dbReference>
<dbReference type="InterPro" id="IPR029045">
    <property type="entry name" value="ClpP/crotonase-like_dom_sf"/>
</dbReference>
<dbReference type="PANTHER" id="PTHR11941">
    <property type="entry name" value="ENOYL-COA HYDRATASE-RELATED"/>
    <property type="match status" value="1"/>
</dbReference>
<dbReference type="CDD" id="cd06558">
    <property type="entry name" value="crotonase-like"/>
    <property type="match status" value="1"/>
</dbReference>
<sequence>MSIDFLADENGIATITINRPERLNALDRAHYAELSRAWVEVRDDPKIRCAIVTGAGEKSFCAGADIKDVIGAREELRNLWQTQEMPLLNRGLELWKPVIAAVNGHCLGGGMTLLLATDIRVASPNAAFGVAEVKRGIVAGLGGTQRLVRQLAHAHAMEMLLTGDTIDAETAERRGLINRVAPAGELMAVARRYADTMARNAPLAVQATKELAMRARDMSLQDGLRIEQLLNNLLQRNSVDVAEGRAAFIEKRSAAFRGE</sequence>
<gene>
    <name evidence="4" type="ORF">GCM10007923_57330</name>
</gene>
<dbReference type="RefSeq" id="WP_244766399.1">
    <property type="nucleotide sequence ID" value="NZ_BSOP01000051.1"/>
</dbReference>
<dbReference type="PROSITE" id="PS00166">
    <property type="entry name" value="ENOYL_COA_HYDRATASE"/>
    <property type="match status" value="1"/>
</dbReference>
<dbReference type="Gene3D" id="1.10.12.10">
    <property type="entry name" value="Lyase 2-enoyl-coa Hydratase, Chain A, domain 2"/>
    <property type="match status" value="1"/>
</dbReference>
<keyword evidence="5" id="KW-1185">Reference proteome</keyword>
<evidence type="ECO:0000256" key="3">
    <source>
        <dbReference type="RuleBase" id="RU003707"/>
    </source>
</evidence>
<dbReference type="Proteomes" id="UP001156702">
    <property type="component" value="Unassembled WGS sequence"/>
</dbReference>
<dbReference type="EMBL" id="BSOP01000051">
    <property type="protein sequence ID" value="GLR54516.1"/>
    <property type="molecule type" value="Genomic_DNA"/>
</dbReference>
<accession>A0ABQ5ZQZ4</accession>
<evidence type="ECO:0000313" key="5">
    <source>
        <dbReference type="Proteomes" id="UP001156702"/>
    </source>
</evidence>
<evidence type="ECO:0000256" key="2">
    <source>
        <dbReference type="ARBA" id="ARBA00023239"/>
    </source>
</evidence>
<dbReference type="Gene3D" id="3.90.226.10">
    <property type="entry name" value="2-enoyl-CoA Hydratase, Chain A, domain 1"/>
    <property type="match status" value="1"/>
</dbReference>
<dbReference type="InterPro" id="IPR018376">
    <property type="entry name" value="Enoyl-CoA_hyd/isom_CS"/>
</dbReference>
<comment type="similarity">
    <text evidence="1 3">Belongs to the enoyl-CoA hydratase/isomerase family.</text>
</comment>
<organism evidence="4 5">
    <name type="scientific">Shinella yambaruensis</name>
    <dbReference type="NCBI Taxonomy" id="415996"/>
    <lineage>
        <taxon>Bacteria</taxon>
        <taxon>Pseudomonadati</taxon>
        <taxon>Pseudomonadota</taxon>
        <taxon>Alphaproteobacteria</taxon>
        <taxon>Hyphomicrobiales</taxon>
        <taxon>Rhizobiaceae</taxon>
        <taxon>Shinella</taxon>
    </lineage>
</organism>
<dbReference type="InterPro" id="IPR014748">
    <property type="entry name" value="Enoyl-CoA_hydra_C"/>
</dbReference>
<dbReference type="InterPro" id="IPR001753">
    <property type="entry name" value="Enoyl-CoA_hydra/iso"/>
</dbReference>
<reference evidence="5" key="1">
    <citation type="journal article" date="2019" name="Int. J. Syst. Evol. Microbiol.">
        <title>The Global Catalogue of Microorganisms (GCM) 10K type strain sequencing project: providing services to taxonomists for standard genome sequencing and annotation.</title>
        <authorList>
            <consortium name="The Broad Institute Genomics Platform"/>
            <consortium name="The Broad Institute Genome Sequencing Center for Infectious Disease"/>
            <person name="Wu L."/>
            <person name="Ma J."/>
        </authorList>
    </citation>
    <scope>NUCLEOTIDE SEQUENCE [LARGE SCALE GENOMIC DNA]</scope>
    <source>
        <strain evidence="5">NBRC 102122</strain>
    </source>
</reference>